<dbReference type="EMBL" id="LEKV01001010">
    <property type="protein sequence ID" value="KVI10605.1"/>
    <property type="molecule type" value="Genomic_DNA"/>
</dbReference>
<dbReference type="InterPro" id="IPR046960">
    <property type="entry name" value="PPR_At4g14850-like_plant"/>
</dbReference>
<dbReference type="Proteomes" id="UP000243975">
    <property type="component" value="Unassembled WGS sequence"/>
</dbReference>
<evidence type="ECO:0000256" key="5">
    <source>
        <dbReference type="ARBA" id="ARBA00061659"/>
    </source>
</evidence>
<dbReference type="InterPro" id="IPR002885">
    <property type="entry name" value="PPR_rpt"/>
</dbReference>
<keyword evidence="3 6" id="KW-0863">Zinc-finger</keyword>
<dbReference type="Pfam" id="PF26175">
    <property type="entry name" value="HTH_FAR1"/>
    <property type="match status" value="1"/>
</dbReference>
<dbReference type="GO" id="GO:0008270">
    <property type="term" value="F:zinc ion binding"/>
    <property type="evidence" value="ECO:0007669"/>
    <property type="project" value="UniProtKB-KW"/>
</dbReference>
<dbReference type="STRING" id="59895.A0A118K6F8"/>
<evidence type="ECO:0000313" key="10">
    <source>
        <dbReference type="Proteomes" id="UP000243975"/>
    </source>
</evidence>
<evidence type="ECO:0000256" key="2">
    <source>
        <dbReference type="ARBA" id="ARBA00022737"/>
    </source>
</evidence>
<dbReference type="Pfam" id="PF10551">
    <property type="entry name" value="MULE"/>
    <property type="match status" value="1"/>
</dbReference>
<feature type="repeat" description="PPR" evidence="7">
    <location>
        <begin position="197"/>
        <end position="231"/>
    </location>
</feature>
<dbReference type="PROSITE" id="PS50966">
    <property type="entry name" value="ZF_SWIM"/>
    <property type="match status" value="1"/>
</dbReference>
<dbReference type="FunFam" id="1.25.40.10:FF:000344">
    <property type="entry name" value="Pentatricopeptide repeat-containing protein"/>
    <property type="match status" value="1"/>
</dbReference>
<comment type="similarity">
    <text evidence="5">Belongs to the PPR family. PCMP-E subfamily.</text>
</comment>
<dbReference type="PANTHER" id="PTHR47926:SF493">
    <property type="entry name" value="PENTATRICOPEPTIDE REPEAT-CONTAINING PROTEIN"/>
    <property type="match status" value="1"/>
</dbReference>
<evidence type="ECO:0000256" key="3">
    <source>
        <dbReference type="ARBA" id="ARBA00022771"/>
    </source>
</evidence>
<dbReference type="Gramene" id="KVI10605">
    <property type="protein sequence ID" value="KVI10605"/>
    <property type="gene ID" value="Ccrd_010976"/>
</dbReference>
<feature type="domain" description="SWIM-type" evidence="8">
    <location>
        <begin position="1113"/>
        <end position="1148"/>
    </location>
</feature>
<dbReference type="InterPro" id="IPR018289">
    <property type="entry name" value="MULE_transposase_dom"/>
</dbReference>
<feature type="repeat" description="PPR" evidence="7">
    <location>
        <begin position="402"/>
        <end position="436"/>
    </location>
</feature>
<proteinExistence type="inferred from homology"/>
<evidence type="ECO:0000256" key="4">
    <source>
        <dbReference type="ARBA" id="ARBA00022833"/>
    </source>
</evidence>
<gene>
    <name evidence="9" type="ORF">Ccrd_010976</name>
</gene>
<dbReference type="Gene3D" id="1.25.40.10">
    <property type="entry name" value="Tetratricopeptide repeat domain"/>
    <property type="match status" value="4"/>
</dbReference>
<keyword evidence="10" id="KW-1185">Reference proteome</keyword>
<dbReference type="GO" id="GO:0009451">
    <property type="term" value="P:RNA modification"/>
    <property type="evidence" value="ECO:0007669"/>
    <property type="project" value="InterPro"/>
</dbReference>
<dbReference type="AlphaFoldDB" id="A0A118K6F8"/>
<dbReference type="PROSITE" id="PS51375">
    <property type="entry name" value="PPR"/>
    <property type="match status" value="4"/>
</dbReference>
<reference evidence="9 10" key="1">
    <citation type="journal article" date="2016" name="Sci. Rep.">
        <title>The genome sequence of the outbreeding globe artichoke constructed de novo incorporating a phase-aware low-pass sequencing strategy of F1 progeny.</title>
        <authorList>
            <person name="Scaglione D."/>
            <person name="Reyes-Chin-Wo S."/>
            <person name="Acquadro A."/>
            <person name="Froenicke L."/>
            <person name="Portis E."/>
            <person name="Beitel C."/>
            <person name="Tirone M."/>
            <person name="Mauro R."/>
            <person name="Lo Monaco A."/>
            <person name="Mauromicale G."/>
            <person name="Faccioli P."/>
            <person name="Cattivelli L."/>
            <person name="Rieseberg L."/>
            <person name="Michelmore R."/>
            <person name="Lanteri S."/>
        </authorList>
    </citation>
    <scope>NUCLEOTIDE SEQUENCE [LARGE SCALE GENOMIC DNA]</scope>
    <source>
        <strain evidence="9">2C</strain>
    </source>
</reference>
<evidence type="ECO:0000313" key="9">
    <source>
        <dbReference type="EMBL" id="KVI10605.1"/>
    </source>
</evidence>
<dbReference type="FunFam" id="1.25.40.10:FF:000212">
    <property type="entry name" value="Pentatricopeptide repeat-containing protein At2g03380, mitochondrial"/>
    <property type="match status" value="1"/>
</dbReference>
<dbReference type="InterPro" id="IPR007527">
    <property type="entry name" value="Znf_SWIM"/>
</dbReference>
<evidence type="ECO:0000256" key="7">
    <source>
        <dbReference type="PROSITE-ProRule" id="PRU00708"/>
    </source>
</evidence>
<name>A0A118K6F8_CYNCS</name>
<feature type="repeat" description="PPR" evidence="7">
    <location>
        <begin position="96"/>
        <end position="130"/>
    </location>
</feature>
<dbReference type="FunFam" id="1.25.40.10:FF:000073">
    <property type="entry name" value="Pentatricopeptide repeat-containing protein chloroplastic"/>
    <property type="match status" value="1"/>
</dbReference>
<sequence>MIKLYTEKGLMHNALEMFVEMFKSGRTKPDRLTYPFVVKACSALSMSQFGLSVHGLIISSGVDSNTFVGNSLLAMYMSFGENDSARQVFDEMDDKSVVSWNTLISGYLKNGFANESLRVFKEMVDAGVEIDNATVVSVLPSCAYLKALEVGIEVHGMVKENGLDENLFVRNALVDMYVKCGQMEDARAIFDETNGRDVVTWTSIINGYIVNGDPRSAVSLCPLMLLEGVRPNALTLASLLSACADLKYLKQGKSFHGWAMKNDLDSDVNVETGLVDMYAKCVLLAYSFRVFNRTSKMGTAPWNAILSGCTENGLGREAIMLFKEMRLSEGVAPNEATLKSLLPAYAITTDLRQVTGFHGYLIRSGFLSKSDLATGLIDIYSKCGALEQAHMSFNEVPSKERDIILWSVIIAGYGKHGNGEAALSLFNQMVRSGVEPNEVTFTSVLHGCSHSGLVDEGLSLFRFMVKDHKVDPRPYHYTCIIDLLGRAGRLEEAYDLITTMPTAPNHTVWGALLGACVVHEKVELGEVAAKWLFELEPENTAFVILLWEMATKPLNNIWIRRQQCPCGDWKCYIKYEGDDQTNGGSELVKSDGATPSLSDVIFTPYVGQIFKSDDEAFEYYCNFARKNGFSVRKARSTESQNLGVYRRDFVCYRSGFNQPRKKANVEHPRDRKSVRCGCDAKLYLTKEIVDGVTQWYISQFSNIHNHELLEDDQVRLLPAYRKIQESDQERILLLTKAGFPVNRIVKVLELEKGVQPGQLPFLEKDVRNFVRTCKKTVQENDALLTEKREIDMLALLESCRTTAQRDDGFVYNYTTDENGKVENVSWAYGVSIRAFSVFGDVVTFETTYRSITYNMLLGVWFGIDNQGKAFLLGCVLLQDETSQSFSWALQAFIQFLRGNHPQTIVTDIDSGLRDAIATELPNTKHVVCIWHVLSKLSSWFSLPLGLQYSEFKSEFELLCHLENIEDFENQWNHLVARFGIGSDKHVVLLFSYRASWPVAYIRGYFLARTMTVDYMKSVDKFMKNILSPHSSFKNFFEQVSVAANVVFQNKERLSYLPIKTCLPLEEHARSILSPYAFNALQQELVLCMQYATTDMANGSYLVRHYNKLEGECLVIWIPDNEQVHCSCKEYEHSGILCRHSLRVLVLKNYFQIPEKYYPLRWRLDSSLVLSDDHITQDSSDEFSETFHSLTSILYSESLISKERFSYVHRELTQILDIVRNMHVFDETALEVAPNNVSEL</sequence>
<dbReference type="Pfam" id="PF03101">
    <property type="entry name" value="FAR1"/>
    <property type="match status" value="1"/>
</dbReference>
<dbReference type="GO" id="GO:0003723">
    <property type="term" value="F:RNA binding"/>
    <property type="evidence" value="ECO:0007669"/>
    <property type="project" value="InterPro"/>
</dbReference>
<dbReference type="Pfam" id="PF13041">
    <property type="entry name" value="PPR_2"/>
    <property type="match status" value="3"/>
</dbReference>
<evidence type="ECO:0000256" key="6">
    <source>
        <dbReference type="PROSITE-ProRule" id="PRU00325"/>
    </source>
</evidence>
<dbReference type="InterPro" id="IPR011990">
    <property type="entry name" value="TPR-like_helical_dom_sf"/>
</dbReference>
<comment type="caution">
    <text evidence="9">The sequence shown here is derived from an EMBL/GenBank/DDBJ whole genome shotgun (WGS) entry which is preliminary data.</text>
</comment>
<feature type="repeat" description="PPR" evidence="7">
    <location>
        <begin position="437"/>
        <end position="467"/>
    </location>
</feature>
<dbReference type="InterPro" id="IPR004330">
    <property type="entry name" value="FAR1_DNA_bnd_dom"/>
</dbReference>
<organism evidence="9 10">
    <name type="scientific">Cynara cardunculus var. scolymus</name>
    <name type="common">Globe artichoke</name>
    <name type="synonym">Cynara scolymus</name>
    <dbReference type="NCBI Taxonomy" id="59895"/>
    <lineage>
        <taxon>Eukaryota</taxon>
        <taxon>Viridiplantae</taxon>
        <taxon>Streptophyta</taxon>
        <taxon>Embryophyta</taxon>
        <taxon>Tracheophyta</taxon>
        <taxon>Spermatophyta</taxon>
        <taxon>Magnoliopsida</taxon>
        <taxon>eudicotyledons</taxon>
        <taxon>Gunneridae</taxon>
        <taxon>Pentapetalae</taxon>
        <taxon>asterids</taxon>
        <taxon>campanulids</taxon>
        <taxon>Asterales</taxon>
        <taxon>Asteraceae</taxon>
        <taxon>Carduoideae</taxon>
        <taxon>Cardueae</taxon>
        <taxon>Carduinae</taxon>
        <taxon>Cynara</taxon>
    </lineage>
</organism>
<dbReference type="Pfam" id="PF04434">
    <property type="entry name" value="SWIM"/>
    <property type="match status" value="1"/>
</dbReference>
<evidence type="ECO:0000259" key="8">
    <source>
        <dbReference type="PROSITE" id="PS50966"/>
    </source>
</evidence>
<dbReference type="Pfam" id="PF01535">
    <property type="entry name" value="PPR"/>
    <property type="match status" value="5"/>
</dbReference>
<dbReference type="SMART" id="SM00575">
    <property type="entry name" value="ZnF_PMZ"/>
    <property type="match status" value="1"/>
</dbReference>
<dbReference type="PANTHER" id="PTHR47926">
    <property type="entry name" value="PENTATRICOPEPTIDE REPEAT-CONTAINING PROTEIN"/>
    <property type="match status" value="1"/>
</dbReference>
<dbReference type="NCBIfam" id="TIGR00756">
    <property type="entry name" value="PPR"/>
    <property type="match status" value="5"/>
</dbReference>
<dbReference type="InterPro" id="IPR006564">
    <property type="entry name" value="Znf_PMZ"/>
</dbReference>
<keyword evidence="4" id="KW-0862">Zinc</keyword>
<accession>A0A118K6F8</accession>
<keyword evidence="1" id="KW-0479">Metal-binding</keyword>
<dbReference type="InterPro" id="IPR058778">
    <property type="entry name" value="HTH_FAR1-11-like"/>
</dbReference>
<protein>
    <recommendedName>
        <fullName evidence="8">SWIM-type domain-containing protein</fullName>
    </recommendedName>
</protein>
<keyword evidence="2" id="KW-0677">Repeat</keyword>
<dbReference type="FunFam" id="1.25.40.10:FF:000436">
    <property type="entry name" value="Pentatricopeptide repeat-containing protein At5g39350 family"/>
    <property type="match status" value="1"/>
</dbReference>
<evidence type="ECO:0000256" key="1">
    <source>
        <dbReference type="ARBA" id="ARBA00022723"/>
    </source>
</evidence>